<keyword evidence="5" id="KW-0443">Lipid metabolism</keyword>
<keyword evidence="1" id="KW-0444">Lipid biosynthesis</keyword>
<evidence type="ECO:0000256" key="3">
    <source>
        <dbReference type="ARBA" id="ARBA00022679"/>
    </source>
</evidence>
<dbReference type="Gene3D" id="3.40.1390.10">
    <property type="entry name" value="MurE/MurF, N-terminal domain"/>
    <property type="match status" value="1"/>
</dbReference>
<keyword evidence="2" id="KW-0441">Lipid A biosynthesis</keyword>
<dbReference type="InterPro" id="IPR011004">
    <property type="entry name" value="Trimer_LpxA-like_sf"/>
</dbReference>
<dbReference type="Pfam" id="PF00132">
    <property type="entry name" value="Hexapep"/>
    <property type="match status" value="3"/>
</dbReference>
<evidence type="ECO:0000256" key="4">
    <source>
        <dbReference type="ARBA" id="ARBA00022737"/>
    </source>
</evidence>
<dbReference type="HAMAP" id="MF_00523">
    <property type="entry name" value="LpxD"/>
    <property type="match status" value="1"/>
</dbReference>
<proteinExistence type="inferred from homology"/>
<keyword evidence="6" id="KW-0012">Acyltransferase</keyword>
<dbReference type="CDD" id="cd03352">
    <property type="entry name" value="LbH_LpxD"/>
    <property type="match status" value="1"/>
</dbReference>
<dbReference type="EMBL" id="UINC01000331">
    <property type="protein sequence ID" value="SUZ53403.1"/>
    <property type="molecule type" value="Genomic_DNA"/>
</dbReference>
<feature type="domain" description="UDP-3-O-[3-hydroxymyristoyl] glucosamine N-acyltransferase non-repeat region" evidence="7">
    <location>
        <begin position="21"/>
        <end position="86"/>
    </location>
</feature>
<dbReference type="AlphaFoldDB" id="A0A381NIQ5"/>
<evidence type="ECO:0000256" key="1">
    <source>
        <dbReference type="ARBA" id="ARBA00022516"/>
    </source>
</evidence>
<dbReference type="Pfam" id="PF04613">
    <property type="entry name" value="LpxD"/>
    <property type="match status" value="1"/>
</dbReference>
<dbReference type="Gene3D" id="2.160.10.10">
    <property type="entry name" value="Hexapeptide repeat proteins"/>
    <property type="match status" value="1"/>
</dbReference>
<dbReference type="SUPFAM" id="SSF51161">
    <property type="entry name" value="Trimeric LpxA-like enzymes"/>
    <property type="match status" value="1"/>
</dbReference>
<dbReference type="InterPro" id="IPR001451">
    <property type="entry name" value="Hexapep"/>
</dbReference>
<evidence type="ECO:0000256" key="5">
    <source>
        <dbReference type="ARBA" id="ARBA00023098"/>
    </source>
</evidence>
<dbReference type="GO" id="GO:0016020">
    <property type="term" value="C:membrane"/>
    <property type="evidence" value="ECO:0007669"/>
    <property type="project" value="GOC"/>
</dbReference>
<dbReference type="PROSITE" id="PS00101">
    <property type="entry name" value="HEXAPEP_TRANSFERASES"/>
    <property type="match status" value="2"/>
</dbReference>
<dbReference type="NCBIfam" id="NF002060">
    <property type="entry name" value="PRK00892.1"/>
    <property type="match status" value="1"/>
</dbReference>
<dbReference type="InterPro" id="IPR007691">
    <property type="entry name" value="LpxD"/>
</dbReference>
<accession>A0A381NIQ5</accession>
<evidence type="ECO:0000256" key="6">
    <source>
        <dbReference type="ARBA" id="ARBA00023315"/>
    </source>
</evidence>
<dbReference type="PANTHER" id="PTHR43378:SF2">
    <property type="entry name" value="UDP-3-O-ACYLGLUCOSAMINE N-ACYLTRANSFERASE 1, MITOCHONDRIAL-RELATED"/>
    <property type="match status" value="1"/>
</dbReference>
<evidence type="ECO:0000256" key="2">
    <source>
        <dbReference type="ARBA" id="ARBA00022556"/>
    </source>
</evidence>
<keyword evidence="3" id="KW-0808">Transferase</keyword>
<gene>
    <name evidence="8" type="ORF">METZ01_LOCUS6257</name>
</gene>
<dbReference type="PANTHER" id="PTHR43378">
    <property type="entry name" value="UDP-3-O-ACYLGLUCOSAMINE N-ACYLTRANSFERASE"/>
    <property type="match status" value="1"/>
</dbReference>
<dbReference type="GO" id="GO:0016410">
    <property type="term" value="F:N-acyltransferase activity"/>
    <property type="evidence" value="ECO:0007669"/>
    <property type="project" value="InterPro"/>
</dbReference>
<dbReference type="NCBIfam" id="TIGR01853">
    <property type="entry name" value="lipid_A_lpxD"/>
    <property type="match status" value="1"/>
</dbReference>
<dbReference type="Pfam" id="PF14602">
    <property type="entry name" value="Hexapep_2"/>
    <property type="match status" value="1"/>
</dbReference>
<dbReference type="InterPro" id="IPR020573">
    <property type="entry name" value="UDP_GlcNAc_AcTrfase_non-rep"/>
</dbReference>
<organism evidence="8">
    <name type="scientific">marine metagenome</name>
    <dbReference type="NCBI Taxonomy" id="408172"/>
    <lineage>
        <taxon>unclassified sequences</taxon>
        <taxon>metagenomes</taxon>
        <taxon>ecological metagenomes</taxon>
    </lineage>
</organism>
<reference evidence="8" key="1">
    <citation type="submission" date="2018-05" db="EMBL/GenBank/DDBJ databases">
        <authorList>
            <person name="Lanie J.A."/>
            <person name="Ng W.-L."/>
            <person name="Kazmierczak K.M."/>
            <person name="Andrzejewski T.M."/>
            <person name="Davidsen T.M."/>
            <person name="Wayne K.J."/>
            <person name="Tettelin H."/>
            <person name="Glass J.I."/>
            <person name="Rusch D."/>
            <person name="Podicherti R."/>
            <person name="Tsui H.-C.T."/>
            <person name="Winkler M.E."/>
        </authorList>
    </citation>
    <scope>NUCLEOTIDE SEQUENCE</scope>
</reference>
<dbReference type="InterPro" id="IPR018357">
    <property type="entry name" value="Hexapep_transf_CS"/>
</dbReference>
<name>A0A381NIQ5_9ZZZZ</name>
<sequence>MKYKLKDIAIFVEGDISGNPNLEITGVSEIQNGESGTITFLGNQAYKKYMDNTKASAVIVSNENHLSGKDGVVVKNPQFAIAKVLSMFYPNEYEPKGIHPKASVDSSSNIGNNVTIEAGAVIEADVTIDDYTFIGANVFIGKNTKIGSECNIYQNVVIYQDIFIGNKVIIHGSAVIGCDGYGFVKDEDKHLKIPQTGTVLIGDDVEIGANSVIDRATIGETIISNMTKVDNLVHIGHNVQIGSGCLIAAQVGIAGSAIIGDYCSIGGQAGVVPHVEIGPGSIIAAKSGVTKSLIGGEMYGGYPARPIKEQHKRDAIYSEISIMRKKLDQLIQNSSKN</sequence>
<keyword evidence="4" id="KW-0677">Repeat</keyword>
<evidence type="ECO:0000259" key="7">
    <source>
        <dbReference type="Pfam" id="PF04613"/>
    </source>
</evidence>
<dbReference type="GO" id="GO:0009245">
    <property type="term" value="P:lipid A biosynthetic process"/>
    <property type="evidence" value="ECO:0007669"/>
    <property type="project" value="UniProtKB-KW"/>
</dbReference>
<protein>
    <recommendedName>
        <fullName evidence="7">UDP-3-O-[3-hydroxymyristoyl] glucosamine N-acyltransferase non-repeat region domain-containing protein</fullName>
    </recommendedName>
</protein>
<evidence type="ECO:0000313" key="8">
    <source>
        <dbReference type="EMBL" id="SUZ53403.1"/>
    </source>
</evidence>